<proteinExistence type="predicted"/>
<reference evidence="1 2" key="1">
    <citation type="submission" date="2017-02" db="EMBL/GenBank/DDBJ databases">
        <authorList>
            <person name="Peterson S.W."/>
        </authorList>
    </citation>
    <scope>NUCLEOTIDE SEQUENCE [LARGE SCALE GENOMIC DNA]</scope>
    <source>
        <strain evidence="1 2">DSM 21749</strain>
    </source>
</reference>
<dbReference type="InterPro" id="IPR005560">
    <property type="entry name" value="Csp_YhjQ"/>
</dbReference>
<keyword evidence="2" id="KW-1185">Reference proteome</keyword>
<protein>
    <recommendedName>
        <fullName evidence="3">Ferredoxin</fullName>
    </recommendedName>
</protein>
<organism evidence="1 2">
    <name type="scientific">Lysobacter spongiicola DSM 21749</name>
    <dbReference type="NCBI Taxonomy" id="1122188"/>
    <lineage>
        <taxon>Bacteria</taxon>
        <taxon>Pseudomonadati</taxon>
        <taxon>Pseudomonadota</taxon>
        <taxon>Gammaproteobacteria</taxon>
        <taxon>Lysobacterales</taxon>
        <taxon>Lysobacteraceae</taxon>
        <taxon>Novilysobacter</taxon>
    </lineage>
</organism>
<dbReference type="PANTHER" id="PTHR37310:SF1">
    <property type="entry name" value="CYTOPLASMIC PROTEIN"/>
    <property type="match status" value="1"/>
</dbReference>
<evidence type="ECO:0000313" key="2">
    <source>
        <dbReference type="Proteomes" id="UP000190061"/>
    </source>
</evidence>
<gene>
    <name evidence="1" type="ORF">SAMN02745674_00291</name>
</gene>
<sequence length="111" mass="11944">MSDHNMNECIDNCIKCAVVCVETVKHCLTKGGQHASPEHIGLLQTCADICTVSANAMLRGIEGHKVTCGACAEICRQCAEACERMGDDEAMRRCAEACRRCAESCAQMASM</sequence>
<dbReference type="InterPro" id="IPR044543">
    <property type="entry name" value="YHJQ-like"/>
</dbReference>
<dbReference type="Proteomes" id="UP000190061">
    <property type="component" value="Unassembled WGS sequence"/>
</dbReference>
<dbReference type="Gene3D" id="1.20.1270.360">
    <property type="match status" value="1"/>
</dbReference>
<accession>A0A1T4M5F1</accession>
<dbReference type="Pfam" id="PF03860">
    <property type="entry name" value="Csp"/>
    <property type="match status" value="1"/>
</dbReference>
<dbReference type="EMBL" id="FUXP01000001">
    <property type="protein sequence ID" value="SJZ62240.1"/>
    <property type="molecule type" value="Genomic_DNA"/>
</dbReference>
<evidence type="ECO:0008006" key="3">
    <source>
        <dbReference type="Google" id="ProtNLM"/>
    </source>
</evidence>
<dbReference type="AlphaFoldDB" id="A0A1T4M5F1"/>
<evidence type="ECO:0000313" key="1">
    <source>
        <dbReference type="EMBL" id="SJZ62240.1"/>
    </source>
</evidence>
<name>A0A1T4M5F1_9GAMM</name>
<dbReference type="CDD" id="cd08026">
    <property type="entry name" value="DUF326"/>
    <property type="match status" value="1"/>
</dbReference>
<dbReference type="PANTHER" id="PTHR37310">
    <property type="entry name" value="CYTOPLASMIC PROTEIN-RELATED"/>
    <property type="match status" value="1"/>
</dbReference>